<dbReference type="InterPro" id="IPR006472">
    <property type="entry name" value="Citrate_lyase_asu"/>
</dbReference>
<dbReference type="SUPFAM" id="SSF100950">
    <property type="entry name" value="NagB/RpiA/CoA transferase-like"/>
    <property type="match status" value="1"/>
</dbReference>
<evidence type="ECO:0000313" key="1">
    <source>
        <dbReference type="EMBL" id="MPM81241.1"/>
    </source>
</evidence>
<gene>
    <name evidence="1" type="ORF">SDC9_128293</name>
</gene>
<protein>
    <recommendedName>
        <fullName evidence="2">Citrate lyase alpha chain</fullName>
    </recommendedName>
</protein>
<dbReference type="AlphaFoldDB" id="A0A645CWF5"/>
<dbReference type="GO" id="GO:0008814">
    <property type="term" value="F:citrate CoA-transferase activity"/>
    <property type="evidence" value="ECO:0007669"/>
    <property type="project" value="InterPro"/>
</dbReference>
<name>A0A645CWF5_9ZZZZ</name>
<dbReference type="GO" id="GO:0005737">
    <property type="term" value="C:cytoplasm"/>
    <property type="evidence" value="ECO:0007669"/>
    <property type="project" value="InterPro"/>
</dbReference>
<accession>A0A645CWF5</accession>
<organism evidence="1">
    <name type="scientific">bioreactor metagenome</name>
    <dbReference type="NCBI Taxonomy" id="1076179"/>
    <lineage>
        <taxon>unclassified sequences</taxon>
        <taxon>metagenomes</taxon>
        <taxon>ecological metagenomes</taxon>
    </lineage>
</organism>
<proteinExistence type="predicted"/>
<dbReference type="GO" id="GO:0009346">
    <property type="term" value="C:ATP-independent citrate lyase complex"/>
    <property type="evidence" value="ECO:0007669"/>
    <property type="project" value="InterPro"/>
</dbReference>
<dbReference type="GO" id="GO:0006084">
    <property type="term" value="P:acetyl-CoA metabolic process"/>
    <property type="evidence" value="ECO:0007669"/>
    <property type="project" value="InterPro"/>
</dbReference>
<evidence type="ECO:0008006" key="2">
    <source>
        <dbReference type="Google" id="ProtNLM"/>
    </source>
</evidence>
<dbReference type="Gene3D" id="3.40.1080.10">
    <property type="entry name" value="Glutaconate Coenzyme A-transferase"/>
    <property type="match status" value="1"/>
</dbReference>
<sequence>MKNAVGREIPDALLAGGREVYQGKNYMDGKFLQKAAPRTRRYEAPLESKIAGSLREALERCGARDGMTFSFHHHLRDGD</sequence>
<dbReference type="InterPro" id="IPR037171">
    <property type="entry name" value="NagB/RpiA_transferase-like"/>
</dbReference>
<dbReference type="EMBL" id="VSSQ01030641">
    <property type="protein sequence ID" value="MPM81241.1"/>
    <property type="molecule type" value="Genomic_DNA"/>
</dbReference>
<dbReference type="Pfam" id="PF04223">
    <property type="entry name" value="CitF"/>
    <property type="match status" value="1"/>
</dbReference>
<comment type="caution">
    <text evidence="1">The sequence shown here is derived from an EMBL/GenBank/DDBJ whole genome shotgun (WGS) entry which is preliminary data.</text>
</comment>
<reference evidence="1" key="1">
    <citation type="submission" date="2019-08" db="EMBL/GenBank/DDBJ databases">
        <authorList>
            <person name="Kucharzyk K."/>
            <person name="Murdoch R.W."/>
            <person name="Higgins S."/>
            <person name="Loffler F."/>
        </authorList>
    </citation>
    <scope>NUCLEOTIDE SEQUENCE</scope>
</reference>